<name>A0A6J4N7G6_9ACTN</name>
<feature type="compositionally biased region" description="Low complexity" evidence="1">
    <location>
        <begin position="45"/>
        <end position="57"/>
    </location>
</feature>
<gene>
    <name evidence="2" type="ORF">AVDCRST_MAG21-1442</name>
</gene>
<evidence type="ECO:0000313" key="2">
    <source>
        <dbReference type="EMBL" id="CAA9379796.1"/>
    </source>
</evidence>
<dbReference type="EMBL" id="CADCUL010000139">
    <property type="protein sequence ID" value="CAA9379796.1"/>
    <property type="molecule type" value="Genomic_DNA"/>
</dbReference>
<feature type="region of interest" description="Disordered" evidence="1">
    <location>
        <begin position="1"/>
        <end position="64"/>
    </location>
</feature>
<feature type="compositionally biased region" description="Low complexity" evidence="1">
    <location>
        <begin position="15"/>
        <end position="25"/>
    </location>
</feature>
<dbReference type="AlphaFoldDB" id="A0A6J4N7G6"/>
<reference evidence="2" key="1">
    <citation type="submission" date="2020-02" db="EMBL/GenBank/DDBJ databases">
        <authorList>
            <person name="Meier V. D."/>
        </authorList>
    </citation>
    <scope>NUCLEOTIDE SEQUENCE</scope>
    <source>
        <strain evidence="2">AVDCRST_MAG21</strain>
    </source>
</reference>
<feature type="non-terminal residue" evidence="2">
    <location>
        <position position="1"/>
    </location>
</feature>
<evidence type="ECO:0000256" key="1">
    <source>
        <dbReference type="SAM" id="MobiDB-lite"/>
    </source>
</evidence>
<accession>A0A6J4N7G6</accession>
<organism evidence="2">
    <name type="scientific">uncultured Nocardioidaceae bacterium</name>
    <dbReference type="NCBI Taxonomy" id="253824"/>
    <lineage>
        <taxon>Bacteria</taxon>
        <taxon>Bacillati</taxon>
        <taxon>Actinomycetota</taxon>
        <taxon>Actinomycetes</taxon>
        <taxon>Propionibacteriales</taxon>
        <taxon>Nocardioidaceae</taxon>
        <taxon>environmental samples</taxon>
    </lineage>
</organism>
<proteinExistence type="predicted"/>
<feature type="non-terminal residue" evidence="2">
    <location>
        <position position="82"/>
    </location>
</feature>
<protein>
    <submittedName>
        <fullName evidence="2">Uncharacterized protein</fullName>
    </submittedName>
</protein>
<sequence>GRQVARVVRRRRLPATRAHPQPAQHPARRAADGFRPQHRGGCPAGDGRVAQRRQAGAQAGGLGPAVLLLPAAAADGVERDLL</sequence>